<sequence length="172" mass="18744">MAPWPLLSSSDKLSGSHPVAYACMQMESWSQKSSPRPAASPGENAGARSSLKEPGMEIEHETQKNLVLEGMEWDLTTTSRVAQPVCWCCQCIQFTQCAVMPLRLPIRRLIAAPFQWRSACSSPNYDTAGAGSCRRKQRKDRSELASSPPFPAHALQGGEMGKPMDRAGPPVA</sequence>
<accession>A0ACB7RUH1</accession>
<evidence type="ECO:0000313" key="1">
    <source>
        <dbReference type="EMBL" id="KAH6925099.1"/>
    </source>
</evidence>
<gene>
    <name evidence="1" type="ORF">HPB50_000326</name>
</gene>
<dbReference type="EMBL" id="CM023487">
    <property type="protein sequence ID" value="KAH6925099.1"/>
    <property type="molecule type" value="Genomic_DNA"/>
</dbReference>
<name>A0ACB7RUH1_HYAAI</name>
<comment type="caution">
    <text evidence="1">The sequence shown here is derived from an EMBL/GenBank/DDBJ whole genome shotgun (WGS) entry which is preliminary data.</text>
</comment>
<evidence type="ECO:0000313" key="2">
    <source>
        <dbReference type="Proteomes" id="UP000821845"/>
    </source>
</evidence>
<dbReference type="Proteomes" id="UP000821845">
    <property type="component" value="Chromosome 7"/>
</dbReference>
<proteinExistence type="predicted"/>
<protein>
    <submittedName>
        <fullName evidence="1">Uncharacterized protein</fullName>
    </submittedName>
</protein>
<keyword evidence="2" id="KW-1185">Reference proteome</keyword>
<reference evidence="1" key="1">
    <citation type="submission" date="2020-05" db="EMBL/GenBank/DDBJ databases">
        <title>Large-scale comparative analyses of tick genomes elucidate their genetic diversity and vector capacities.</title>
        <authorList>
            <person name="Jia N."/>
            <person name="Wang J."/>
            <person name="Shi W."/>
            <person name="Du L."/>
            <person name="Sun Y."/>
            <person name="Zhan W."/>
            <person name="Jiang J."/>
            <person name="Wang Q."/>
            <person name="Zhang B."/>
            <person name="Ji P."/>
            <person name="Sakyi L.B."/>
            <person name="Cui X."/>
            <person name="Yuan T."/>
            <person name="Jiang B."/>
            <person name="Yang W."/>
            <person name="Lam T.T.-Y."/>
            <person name="Chang Q."/>
            <person name="Ding S."/>
            <person name="Wang X."/>
            <person name="Zhu J."/>
            <person name="Ruan X."/>
            <person name="Zhao L."/>
            <person name="Wei J."/>
            <person name="Que T."/>
            <person name="Du C."/>
            <person name="Cheng J."/>
            <person name="Dai P."/>
            <person name="Han X."/>
            <person name="Huang E."/>
            <person name="Gao Y."/>
            <person name="Liu J."/>
            <person name="Shao H."/>
            <person name="Ye R."/>
            <person name="Li L."/>
            <person name="Wei W."/>
            <person name="Wang X."/>
            <person name="Wang C."/>
            <person name="Yang T."/>
            <person name="Huo Q."/>
            <person name="Li W."/>
            <person name="Guo W."/>
            <person name="Chen H."/>
            <person name="Zhou L."/>
            <person name="Ni X."/>
            <person name="Tian J."/>
            <person name="Zhou Y."/>
            <person name="Sheng Y."/>
            <person name="Liu T."/>
            <person name="Pan Y."/>
            <person name="Xia L."/>
            <person name="Li J."/>
            <person name="Zhao F."/>
            <person name="Cao W."/>
        </authorList>
    </citation>
    <scope>NUCLEOTIDE SEQUENCE</scope>
    <source>
        <strain evidence="1">Hyas-2018</strain>
    </source>
</reference>
<organism evidence="1 2">
    <name type="scientific">Hyalomma asiaticum</name>
    <name type="common">Tick</name>
    <dbReference type="NCBI Taxonomy" id="266040"/>
    <lineage>
        <taxon>Eukaryota</taxon>
        <taxon>Metazoa</taxon>
        <taxon>Ecdysozoa</taxon>
        <taxon>Arthropoda</taxon>
        <taxon>Chelicerata</taxon>
        <taxon>Arachnida</taxon>
        <taxon>Acari</taxon>
        <taxon>Parasitiformes</taxon>
        <taxon>Ixodida</taxon>
        <taxon>Ixodoidea</taxon>
        <taxon>Ixodidae</taxon>
        <taxon>Hyalomminae</taxon>
        <taxon>Hyalomma</taxon>
    </lineage>
</organism>